<protein>
    <submittedName>
        <fullName evidence="1">Uncharacterized protein</fullName>
    </submittedName>
</protein>
<evidence type="ECO:0000313" key="2">
    <source>
        <dbReference type="Proteomes" id="UP001631969"/>
    </source>
</evidence>
<organism evidence="1 2">
    <name type="scientific">Paenibacillus mesotrionivorans</name>
    <dbReference type="NCBI Taxonomy" id="3160968"/>
    <lineage>
        <taxon>Bacteria</taxon>
        <taxon>Bacillati</taxon>
        <taxon>Bacillota</taxon>
        <taxon>Bacilli</taxon>
        <taxon>Bacillales</taxon>
        <taxon>Paenibacillaceae</taxon>
        <taxon>Paenibacillus</taxon>
    </lineage>
</organism>
<proteinExistence type="predicted"/>
<accession>A0ACC7P2M9</accession>
<dbReference type="EMBL" id="JBJURJ010000016">
    <property type="protein sequence ID" value="MFM9330975.1"/>
    <property type="molecule type" value="Genomic_DNA"/>
</dbReference>
<sequence>MPLFTPILLGNPGAAISFSASVEQAENQPLTQINFTVPIRFKLQNSGSYLLVLGLELLKNGQIIKTVTDPYTGTGAANETVAGEIDFHVLEALAVGTHQYELRVRVLAYQNVQSHPEAGYPATSLHLSSEADDVGPEGPPGPPGPYGDDGPKGPPGATGPRGDVGTGATGATGNKGVTGPTGPFVFSGGDPGPTGATGPTGEGATGPTGPTGDGITGPTGVGLPGPTGATGVTGARGDTGPGGITGPTGPTGTDWGWRGPTGPAFTGPGPGFPGGYVQGYTQFDLSTGNWTEIGRISNIVVPAPPEQQPLQPAVILKGSFGILYLVSENVPVDVTVDYRILRDGSEIQSFRYHDVRSNPSSAMDINFWLPLYHVDLAAAQGAHEYIIQARSGLASGIPHSVYTQKQSFTASVIYSAD</sequence>
<reference evidence="1" key="1">
    <citation type="submission" date="2024-12" db="EMBL/GenBank/DDBJ databases">
        <authorList>
            <person name="Wu N."/>
        </authorList>
    </citation>
    <scope>NUCLEOTIDE SEQUENCE</scope>
    <source>
        <strain evidence="1">P15</strain>
    </source>
</reference>
<keyword evidence="2" id="KW-1185">Reference proteome</keyword>
<dbReference type="Proteomes" id="UP001631969">
    <property type="component" value="Unassembled WGS sequence"/>
</dbReference>
<evidence type="ECO:0000313" key="1">
    <source>
        <dbReference type="EMBL" id="MFM9330975.1"/>
    </source>
</evidence>
<comment type="caution">
    <text evidence="1">The sequence shown here is derived from an EMBL/GenBank/DDBJ whole genome shotgun (WGS) entry which is preliminary data.</text>
</comment>
<gene>
    <name evidence="1" type="ORF">ACI1P1_22035</name>
</gene>
<name>A0ACC7P2M9_9BACL</name>